<dbReference type="AlphaFoldDB" id="A0A5J4VPU6"/>
<evidence type="ECO:0000313" key="5">
    <source>
        <dbReference type="Proteomes" id="UP000324800"/>
    </source>
</evidence>
<dbReference type="InterPro" id="IPR000999">
    <property type="entry name" value="RNase_III_dom"/>
</dbReference>
<evidence type="ECO:0000256" key="2">
    <source>
        <dbReference type="SAM" id="MobiDB-lite"/>
    </source>
</evidence>
<dbReference type="EMBL" id="SNRW01005718">
    <property type="protein sequence ID" value="KAA6384521.1"/>
    <property type="molecule type" value="Genomic_DNA"/>
</dbReference>
<name>A0A5J4VPU6_9EUKA</name>
<gene>
    <name evidence="4" type="ORF">EZS28_019952</name>
</gene>
<dbReference type="GO" id="GO:0004525">
    <property type="term" value="F:ribonuclease III activity"/>
    <property type="evidence" value="ECO:0007669"/>
    <property type="project" value="InterPro"/>
</dbReference>
<organism evidence="4 5">
    <name type="scientific">Streblomastix strix</name>
    <dbReference type="NCBI Taxonomy" id="222440"/>
    <lineage>
        <taxon>Eukaryota</taxon>
        <taxon>Metamonada</taxon>
        <taxon>Preaxostyla</taxon>
        <taxon>Oxymonadida</taxon>
        <taxon>Streblomastigidae</taxon>
        <taxon>Streblomastix</taxon>
    </lineage>
</organism>
<feature type="domain" description="RNase III" evidence="3">
    <location>
        <begin position="161"/>
        <end position="258"/>
    </location>
</feature>
<evidence type="ECO:0000259" key="3">
    <source>
        <dbReference type="PROSITE" id="PS50142"/>
    </source>
</evidence>
<dbReference type="SMART" id="SM00535">
    <property type="entry name" value="RIBOc"/>
    <property type="match status" value="1"/>
</dbReference>
<reference evidence="4 5" key="1">
    <citation type="submission" date="2019-03" db="EMBL/GenBank/DDBJ databases">
        <title>Single cell metagenomics reveals metabolic interactions within the superorganism composed of flagellate Streblomastix strix and complex community of Bacteroidetes bacteria on its surface.</title>
        <authorList>
            <person name="Treitli S.C."/>
            <person name="Kolisko M."/>
            <person name="Husnik F."/>
            <person name="Keeling P."/>
            <person name="Hampl V."/>
        </authorList>
    </citation>
    <scope>NUCLEOTIDE SEQUENCE [LARGE SCALE GENOMIC DNA]</scope>
    <source>
        <strain evidence="4">ST1C</strain>
    </source>
</reference>
<proteinExistence type="predicted"/>
<dbReference type="CDD" id="cd00593">
    <property type="entry name" value="RIBOc"/>
    <property type="match status" value="2"/>
</dbReference>
<dbReference type="InterPro" id="IPR036389">
    <property type="entry name" value="RNase_III_sf"/>
</dbReference>
<sequence>MFNINSNTNNVNTPSSINSSSLSLTPREILTRERDVILDALTTSSAGDSDDIQHGGQFERLEFLGDSVLLLITNLFLFASFPSYDEGQLTSIKSNLISNRILTQQSMKHLGGIHGVHLFFLVIEPMKSIADSVEAVIGASFLLGGFSCAYKFWVSFISLATKEEIAPAQSYERLEYLGDTIIALIIVERLYRRYPKASPALLTVLKHALVSNALFALINATIGLSQHMRYNSSVLQSEIHQYESEVKEMLGKIAPNDRNIQQQNFLWEAEELKVTNSFLQPQSKERMIQIYENRILLVRVETLGKTYYHAERLALRKALLNLFRDSPLTNHIPLKLLALVTNAEKEGSTLDDSAIVQTESFENDLVKSKDRNKKRDQFDINMLDEWEEALYFNISEKEMTEMMSEISIRAEIKIRISIPFPPPPWKTSRKLESKINSLPTLPSPPK</sequence>
<dbReference type="PANTHER" id="PTHR14950:SF37">
    <property type="entry name" value="ENDORIBONUCLEASE DICER"/>
    <property type="match status" value="1"/>
</dbReference>
<dbReference type="Proteomes" id="UP000324800">
    <property type="component" value="Unassembled WGS sequence"/>
</dbReference>
<evidence type="ECO:0000313" key="4">
    <source>
        <dbReference type="EMBL" id="KAA6384521.1"/>
    </source>
</evidence>
<dbReference type="OrthoDB" id="416741at2759"/>
<keyword evidence="1" id="KW-0378">Hydrolase</keyword>
<comment type="caution">
    <text evidence="4">The sequence shown here is derived from an EMBL/GenBank/DDBJ whole genome shotgun (WGS) entry which is preliminary data.</text>
</comment>
<dbReference type="SUPFAM" id="SSF69065">
    <property type="entry name" value="RNase III domain-like"/>
    <property type="match status" value="2"/>
</dbReference>
<evidence type="ECO:0000256" key="1">
    <source>
        <dbReference type="ARBA" id="ARBA00022801"/>
    </source>
</evidence>
<protein>
    <recommendedName>
        <fullName evidence="3">RNase III domain-containing protein</fullName>
    </recommendedName>
</protein>
<dbReference type="PANTHER" id="PTHR14950">
    <property type="entry name" value="DICER-RELATED"/>
    <property type="match status" value="1"/>
</dbReference>
<feature type="region of interest" description="Disordered" evidence="2">
    <location>
        <begin position="422"/>
        <end position="446"/>
    </location>
</feature>
<dbReference type="Gene3D" id="1.10.1520.10">
    <property type="entry name" value="Ribonuclease III domain"/>
    <property type="match status" value="2"/>
</dbReference>
<accession>A0A5J4VPU6</accession>
<dbReference type="GO" id="GO:0006396">
    <property type="term" value="P:RNA processing"/>
    <property type="evidence" value="ECO:0007669"/>
    <property type="project" value="InterPro"/>
</dbReference>
<feature type="domain" description="RNase III" evidence="3">
    <location>
        <begin position="32"/>
        <end position="145"/>
    </location>
</feature>
<dbReference type="Pfam" id="PF00636">
    <property type="entry name" value="Ribonuclease_3"/>
    <property type="match status" value="2"/>
</dbReference>
<dbReference type="PROSITE" id="PS50142">
    <property type="entry name" value="RNASE_3_2"/>
    <property type="match status" value="2"/>
</dbReference>
<feature type="region of interest" description="Disordered" evidence="2">
    <location>
        <begin position="1"/>
        <end position="21"/>
    </location>
</feature>
<dbReference type="PROSITE" id="PS00517">
    <property type="entry name" value="RNASE_3_1"/>
    <property type="match status" value="1"/>
</dbReference>